<accession>A0A1I8AF82</accession>
<organism evidence="1 2">
    <name type="scientific">Steinernema glaseri</name>
    <dbReference type="NCBI Taxonomy" id="37863"/>
    <lineage>
        <taxon>Eukaryota</taxon>
        <taxon>Metazoa</taxon>
        <taxon>Ecdysozoa</taxon>
        <taxon>Nematoda</taxon>
        <taxon>Chromadorea</taxon>
        <taxon>Rhabditida</taxon>
        <taxon>Tylenchina</taxon>
        <taxon>Panagrolaimomorpha</taxon>
        <taxon>Strongyloidoidea</taxon>
        <taxon>Steinernematidae</taxon>
        <taxon>Steinernema</taxon>
    </lineage>
</organism>
<keyword evidence="1" id="KW-1185">Reference proteome</keyword>
<proteinExistence type="predicted"/>
<dbReference type="AlphaFoldDB" id="A0A1I8AF82"/>
<evidence type="ECO:0000313" key="2">
    <source>
        <dbReference type="WBParaSite" id="L893_g5333.t1"/>
    </source>
</evidence>
<dbReference type="WBParaSite" id="L893_g5333.t1">
    <property type="protein sequence ID" value="L893_g5333.t1"/>
    <property type="gene ID" value="L893_g5333"/>
</dbReference>
<evidence type="ECO:0000313" key="1">
    <source>
        <dbReference type="Proteomes" id="UP000095287"/>
    </source>
</evidence>
<dbReference type="Proteomes" id="UP000095287">
    <property type="component" value="Unplaced"/>
</dbReference>
<protein>
    <submittedName>
        <fullName evidence="2">F-box domain-containing protein</fullName>
    </submittedName>
</protein>
<sequence length="303" mass="35345">MESVPIAFVDTLCAKLKKEDLEELKQIGRPWSRTVMTHFSRRREFRVSLQVHPEGTEVLFDVRQIGFRSSVNLESFAWSKYDRFRHIQMDKFDRFGAQPLKMPLERFLTKFLPVLTSLADDYVFHMTSWRRYPQNFTDTLFSSLRGRALEIKTRYAGGKGVEFIERQIRIGRLEHLEIEGTEWPDSMEASLKSFLKSPNFVKLYLEETNLTVDLDMLACIVQRFFKGELPKSARLEGKPSEEMRDLHDKSLCGETLPLLDGLTTRPETFRINKNMIFWSGPGPKKLFVSFGCGYSVRIYCVEV</sequence>
<name>A0A1I8AF82_9BILA</name>
<reference evidence="2" key="1">
    <citation type="submission" date="2016-11" db="UniProtKB">
        <authorList>
            <consortium name="WormBaseParasite"/>
        </authorList>
    </citation>
    <scope>IDENTIFICATION</scope>
</reference>